<reference evidence="1 2" key="1">
    <citation type="journal article" date="2020" name="Mol. Plant">
        <title>The Chromosome-Based Rubber Tree Genome Provides New Insights into Spurge Genome Evolution and Rubber Biosynthesis.</title>
        <authorList>
            <person name="Liu J."/>
            <person name="Shi C."/>
            <person name="Shi C.C."/>
            <person name="Li W."/>
            <person name="Zhang Q.J."/>
            <person name="Zhang Y."/>
            <person name="Li K."/>
            <person name="Lu H.F."/>
            <person name="Shi C."/>
            <person name="Zhu S.T."/>
            <person name="Xiao Z.Y."/>
            <person name="Nan H."/>
            <person name="Yue Y."/>
            <person name="Zhu X.G."/>
            <person name="Wu Y."/>
            <person name="Hong X.N."/>
            <person name="Fan G.Y."/>
            <person name="Tong Y."/>
            <person name="Zhang D."/>
            <person name="Mao C.L."/>
            <person name="Liu Y.L."/>
            <person name="Hao S.J."/>
            <person name="Liu W.Q."/>
            <person name="Lv M.Q."/>
            <person name="Zhang H.B."/>
            <person name="Liu Y."/>
            <person name="Hu-Tang G.R."/>
            <person name="Wang J.P."/>
            <person name="Wang J.H."/>
            <person name="Sun Y.H."/>
            <person name="Ni S.B."/>
            <person name="Chen W.B."/>
            <person name="Zhang X.C."/>
            <person name="Jiao Y.N."/>
            <person name="Eichler E.E."/>
            <person name="Li G.H."/>
            <person name="Liu X."/>
            <person name="Gao L.Z."/>
        </authorList>
    </citation>
    <scope>NUCLEOTIDE SEQUENCE [LARGE SCALE GENOMIC DNA]</scope>
    <source>
        <strain evidence="2">cv. GT1</strain>
        <tissue evidence="1">Leaf</tissue>
    </source>
</reference>
<dbReference type="EMBL" id="JAAGAX010000002">
    <property type="protein sequence ID" value="KAF2321664.1"/>
    <property type="molecule type" value="Genomic_DNA"/>
</dbReference>
<accession>A0A6A6N8K7</accession>
<dbReference type="AlphaFoldDB" id="A0A6A6N8K7"/>
<evidence type="ECO:0000313" key="1">
    <source>
        <dbReference type="EMBL" id="KAF2321664.1"/>
    </source>
</evidence>
<keyword evidence="2" id="KW-1185">Reference proteome</keyword>
<evidence type="ECO:0000313" key="2">
    <source>
        <dbReference type="Proteomes" id="UP000467840"/>
    </source>
</evidence>
<dbReference type="Proteomes" id="UP000467840">
    <property type="component" value="Chromosome 11"/>
</dbReference>
<dbReference type="PANTHER" id="PTHR31170:SF21">
    <property type="match status" value="1"/>
</dbReference>
<proteinExistence type="predicted"/>
<comment type="caution">
    <text evidence="1">The sequence shown here is derived from an EMBL/GenBank/DDBJ whole genome shotgun (WGS) entry which is preliminary data.</text>
</comment>
<name>A0A6A6N8K7_HEVBR</name>
<organism evidence="1 2">
    <name type="scientific">Hevea brasiliensis</name>
    <name type="common">Para rubber tree</name>
    <name type="synonym">Siphonia brasiliensis</name>
    <dbReference type="NCBI Taxonomy" id="3981"/>
    <lineage>
        <taxon>Eukaryota</taxon>
        <taxon>Viridiplantae</taxon>
        <taxon>Streptophyta</taxon>
        <taxon>Embryophyta</taxon>
        <taxon>Tracheophyta</taxon>
        <taxon>Spermatophyta</taxon>
        <taxon>Magnoliopsida</taxon>
        <taxon>eudicotyledons</taxon>
        <taxon>Gunneridae</taxon>
        <taxon>Pentapetalae</taxon>
        <taxon>rosids</taxon>
        <taxon>fabids</taxon>
        <taxon>Malpighiales</taxon>
        <taxon>Euphorbiaceae</taxon>
        <taxon>Crotonoideae</taxon>
        <taxon>Micrandreae</taxon>
        <taxon>Hevea</taxon>
    </lineage>
</organism>
<dbReference type="Pfam" id="PF03140">
    <property type="entry name" value="DUF247"/>
    <property type="match status" value="2"/>
</dbReference>
<protein>
    <submittedName>
        <fullName evidence="1">Uncharacterized protein</fullName>
    </submittedName>
</protein>
<sequence length="154" mass="17506">MEKQAKKVPKLLRKTAGRSSCSIFQVPQSLMKIHSKAFQPQIVSISPYHHGKVELEMIQEHKFRYVESILARASVGYDDFYNAIANMKAAIRSAIQRFRGERDDHNDPIFNVPWILHSIMTDLLMLENLVPSSVLHTLFGLSISASSNVPEKKD</sequence>
<dbReference type="InterPro" id="IPR004158">
    <property type="entry name" value="DUF247_pln"/>
</dbReference>
<gene>
    <name evidence="1" type="ORF">GH714_001001</name>
</gene>
<dbReference type="PANTHER" id="PTHR31170">
    <property type="entry name" value="BNAC04G53230D PROTEIN"/>
    <property type="match status" value="1"/>
</dbReference>